<evidence type="ECO:0000256" key="2">
    <source>
        <dbReference type="ARBA" id="ARBA00023125"/>
    </source>
</evidence>
<name>A0ABQ5VPC2_9RHOB</name>
<evidence type="ECO:0000259" key="4">
    <source>
        <dbReference type="PROSITE" id="PS50949"/>
    </source>
</evidence>
<dbReference type="Gene3D" id="1.20.120.530">
    <property type="entry name" value="GntR ligand-binding domain-like"/>
    <property type="match status" value="1"/>
</dbReference>
<dbReference type="Gene3D" id="1.10.10.10">
    <property type="entry name" value="Winged helix-like DNA-binding domain superfamily/Winged helix DNA-binding domain"/>
    <property type="match status" value="1"/>
</dbReference>
<evidence type="ECO:0000313" key="6">
    <source>
        <dbReference type="Proteomes" id="UP001161388"/>
    </source>
</evidence>
<reference evidence="5" key="2">
    <citation type="submission" date="2023-01" db="EMBL/GenBank/DDBJ databases">
        <title>Draft genome sequence of Sulfitobacter pacificus strain NBRC 109915.</title>
        <authorList>
            <person name="Sun Q."/>
            <person name="Mori K."/>
        </authorList>
    </citation>
    <scope>NUCLEOTIDE SEQUENCE</scope>
    <source>
        <strain evidence="5">NBRC 109915</strain>
    </source>
</reference>
<dbReference type="PROSITE" id="PS50949">
    <property type="entry name" value="HTH_GNTR"/>
    <property type="match status" value="1"/>
</dbReference>
<comment type="caution">
    <text evidence="5">The sequence shown here is derived from an EMBL/GenBank/DDBJ whole genome shotgun (WGS) entry which is preliminary data.</text>
</comment>
<dbReference type="RefSeq" id="WP_284375762.1">
    <property type="nucleotide sequence ID" value="NZ_BAABWP010000011.1"/>
</dbReference>
<keyword evidence="2" id="KW-0238">DNA-binding</keyword>
<reference evidence="5" key="1">
    <citation type="journal article" date="2014" name="Int. J. Syst. Evol. Microbiol.">
        <title>Complete genome of a new Firmicutes species belonging to the dominant human colonic microbiota ('Ruminococcus bicirculans') reveals two chromosomes and a selective capacity to utilize plant glucans.</title>
        <authorList>
            <consortium name="NISC Comparative Sequencing Program"/>
            <person name="Wegmann U."/>
            <person name="Louis P."/>
            <person name="Goesmann A."/>
            <person name="Henrissat B."/>
            <person name="Duncan S.H."/>
            <person name="Flint H.J."/>
        </authorList>
    </citation>
    <scope>NUCLEOTIDE SEQUENCE</scope>
    <source>
        <strain evidence="5">NBRC 109915</strain>
    </source>
</reference>
<proteinExistence type="predicted"/>
<feature type="domain" description="HTH gntR-type" evidence="4">
    <location>
        <begin position="19"/>
        <end position="86"/>
    </location>
</feature>
<sequence length="238" mass="26534">MSSGWLETLKQSGGVRPRRTLAEEAADNLREFILLGKLEPGTAIPERDLAEALGVSRTPLREALRLLEVEGLVEYSATRRPHVADPSLHELTQYISVLGALEALAGETACGEATMAEIAEIVRLGTEMAEGSNTLEPLEFFRLDMQFHAAIVEASRNEPLIETHAQYNARLWRARFLSSQQEDRRDNTKAEHGNIIAALTERDAMATRRALREHLQSTITNIAHICKQRDGTEPKDRT</sequence>
<dbReference type="Pfam" id="PF00392">
    <property type="entry name" value="GntR"/>
    <property type="match status" value="1"/>
</dbReference>
<dbReference type="InterPro" id="IPR036388">
    <property type="entry name" value="WH-like_DNA-bd_sf"/>
</dbReference>
<dbReference type="InterPro" id="IPR008920">
    <property type="entry name" value="TF_FadR/GntR_C"/>
</dbReference>
<evidence type="ECO:0000256" key="3">
    <source>
        <dbReference type="ARBA" id="ARBA00023163"/>
    </source>
</evidence>
<organism evidence="5 6">
    <name type="scientific">Sulfitobacter pacificus</name>
    <dbReference type="NCBI Taxonomy" id="1499314"/>
    <lineage>
        <taxon>Bacteria</taxon>
        <taxon>Pseudomonadati</taxon>
        <taxon>Pseudomonadota</taxon>
        <taxon>Alphaproteobacteria</taxon>
        <taxon>Rhodobacterales</taxon>
        <taxon>Roseobacteraceae</taxon>
        <taxon>Sulfitobacter</taxon>
    </lineage>
</organism>
<protein>
    <submittedName>
        <fullName evidence="5">GntR family transcriptional regulator</fullName>
    </submittedName>
</protein>
<evidence type="ECO:0000256" key="1">
    <source>
        <dbReference type="ARBA" id="ARBA00023015"/>
    </source>
</evidence>
<dbReference type="SMART" id="SM00895">
    <property type="entry name" value="FCD"/>
    <property type="match status" value="1"/>
</dbReference>
<dbReference type="PANTHER" id="PTHR43537:SF50">
    <property type="entry name" value="TRANSCRIPTIONAL REGULATORY PROTEIN"/>
    <property type="match status" value="1"/>
</dbReference>
<dbReference type="Proteomes" id="UP001161388">
    <property type="component" value="Unassembled WGS sequence"/>
</dbReference>
<accession>A0ABQ5VPC2</accession>
<dbReference type="SUPFAM" id="SSF48008">
    <property type="entry name" value="GntR ligand-binding domain-like"/>
    <property type="match status" value="1"/>
</dbReference>
<dbReference type="CDD" id="cd07377">
    <property type="entry name" value="WHTH_GntR"/>
    <property type="match status" value="1"/>
</dbReference>
<dbReference type="InterPro" id="IPR036390">
    <property type="entry name" value="WH_DNA-bd_sf"/>
</dbReference>
<dbReference type="EMBL" id="BSNL01000002">
    <property type="protein sequence ID" value="GLQ28794.1"/>
    <property type="molecule type" value="Genomic_DNA"/>
</dbReference>
<dbReference type="PANTHER" id="PTHR43537">
    <property type="entry name" value="TRANSCRIPTIONAL REGULATOR, GNTR FAMILY"/>
    <property type="match status" value="1"/>
</dbReference>
<dbReference type="Pfam" id="PF07729">
    <property type="entry name" value="FCD"/>
    <property type="match status" value="1"/>
</dbReference>
<keyword evidence="3" id="KW-0804">Transcription</keyword>
<dbReference type="InterPro" id="IPR000524">
    <property type="entry name" value="Tscrpt_reg_HTH_GntR"/>
</dbReference>
<dbReference type="InterPro" id="IPR011711">
    <property type="entry name" value="GntR_C"/>
</dbReference>
<dbReference type="PRINTS" id="PR00035">
    <property type="entry name" value="HTHGNTR"/>
</dbReference>
<evidence type="ECO:0000313" key="5">
    <source>
        <dbReference type="EMBL" id="GLQ28794.1"/>
    </source>
</evidence>
<dbReference type="SUPFAM" id="SSF46785">
    <property type="entry name" value="Winged helix' DNA-binding domain"/>
    <property type="match status" value="1"/>
</dbReference>
<keyword evidence="1" id="KW-0805">Transcription regulation</keyword>
<keyword evidence="6" id="KW-1185">Reference proteome</keyword>
<gene>
    <name evidence="5" type="ORF">GCM10007927_35970</name>
</gene>
<dbReference type="SMART" id="SM00345">
    <property type="entry name" value="HTH_GNTR"/>
    <property type="match status" value="1"/>
</dbReference>